<organism evidence="4 5">
    <name type="scientific">Candidatus Staskawiczbacteria bacterium RIFCSPHIGHO2_01_FULL_36_16</name>
    <dbReference type="NCBI Taxonomy" id="1802200"/>
    <lineage>
        <taxon>Bacteria</taxon>
        <taxon>Candidatus Staskawicziibacteriota</taxon>
    </lineage>
</organism>
<comment type="caution">
    <text evidence="4">The sequence shown here is derived from an EMBL/GenBank/DDBJ whole genome shotgun (WGS) entry which is preliminary data.</text>
</comment>
<evidence type="ECO:0000256" key="2">
    <source>
        <dbReference type="ARBA" id="ARBA00023163"/>
    </source>
</evidence>
<dbReference type="InterPro" id="IPR036390">
    <property type="entry name" value="WH_DNA-bd_sf"/>
</dbReference>
<evidence type="ECO:0000256" key="1">
    <source>
        <dbReference type="ARBA" id="ARBA00023015"/>
    </source>
</evidence>
<feature type="domain" description="HTH deoR-type" evidence="3">
    <location>
        <begin position="141"/>
        <end position="194"/>
    </location>
</feature>
<reference evidence="4 5" key="1">
    <citation type="journal article" date="2016" name="Nat. Commun.">
        <title>Thousands of microbial genomes shed light on interconnected biogeochemical processes in an aquifer system.</title>
        <authorList>
            <person name="Anantharaman K."/>
            <person name="Brown C.T."/>
            <person name="Hug L.A."/>
            <person name="Sharon I."/>
            <person name="Castelle C.J."/>
            <person name="Probst A.J."/>
            <person name="Thomas B.C."/>
            <person name="Singh A."/>
            <person name="Wilkins M.J."/>
            <person name="Karaoz U."/>
            <person name="Brodie E.L."/>
            <person name="Williams K.H."/>
            <person name="Hubbard S.S."/>
            <person name="Banfield J.F."/>
        </authorList>
    </citation>
    <scope>NUCLEOTIDE SEQUENCE [LARGE SCALE GENOMIC DNA]</scope>
</reference>
<sequence>MEKKILKLTNTVYSILAFFPEADPLKNRTKEKVLGIMENLILFFSRQISIDSLKYSPQDKPNIQTKISEDIAMLLDYLKIGKSQGWISDVNYLIISNEYEKIRKEIELSASLSQKMPELPKIAKERAQKDENQKIPKISARQNKIVDFLKEKGKAQVMDLKAVLPDVTKRTIRRDLDELLAAGKVTRLGEFNQIFYKIIENQ</sequence>
<evidence type="ECO:0000259" key="3">
    <source>
        <dbReference type="SMART" id="SM00420"/>
    </source>
</evidence>
<dbReference type="EMBL" id="MHOM01000008">
    <property type="protein sequence ID" value="OGZ65308.1"/>
    <property type="molecule type" value="Genomic_DNA"/>
</dbReference>
<proteinExistence type="predicted"/>
<gene>
    <name evidence="4" type="ORF">A2812_03575</name>
</gene>
<keyword evidence="1" id="KW-0805">Transcription regulation</keyword>
<dbReference type="STRING" id="1802200.A2812_03575"/>
<dbReference type="SUPFAM" id="SSF46785">
    <property type="entry name" value="Winged helix' DNA-binding domain"/>
    <property type="match status" value="1"/>
</dbReference>
<dbReference type="GO" id="GO:0003700">
    <property type="term" value="F:DNA-binding transcription factor activity"/>
    <property type="evidence" value="ECO:0007669"/>
    <property type="project" value="InterPro"/>
</dbReference>
<name>A0A1G2HTV6_9BACT</name>
<protein>
    <recommendedName>
        <fullName evidence="3">HTH deoR-type domain-containing protein</fullName>
    </recommendedName>
</protein>
<dbReference type="InterPro" id="IPR001034">
    <property type="entry name" value="DeoR_HTH"/>
</dbReference>
<accession>A0A1G2HTV6</accession>
<evidence type="ECO:0000313" key="5">
    <source>
        <dbReference type="Proteomes" id="UP000177190"/>
    </source>
</evidence>
<evidence type="ECO:0000313" key="4">
    <source>
        <dbReference type="EMBL" id="OGZ65308.1"/>
    </source>
</evidence>
<dbReference type="SMART" id="SM00420">
    <property type="entry name" value="HTH_DEOR"/>
    <property type="match status" value="1"/>
</dbReference>
<dbReference type="Pfam" id="PF08220">
    <property type="entry name" value="HTH_DeoR"/>
    <property type="match status" value="1"/>
</dbReference>
<keyword evidence="2" id="KW-0804">Transcription</keyword>
<dbReference type="InterPro" id="IPR036388">
    <property type="entry name" value="WH-like_DNA-bd_sf"/>
</dbReference>
<dbReference type="Gene3D" id="1.10.10.10">
    <property type="entry name" value="Winged helix-like DNA-binding domain superfamily/Winged helix DNA-binding domain"/>
    <property type="match status" value="1"/>
</dbReference>
<dbReference type="Proteomes" id="UP000177190">
    <property type="component" value="Unassembled WGS sequence"/>
</dbReference>
<dbReference type="AlphaFoldDB" id="A0A1G2HTV6"/>